<dbReference type="RefSeq" id="WP_106219530.1">
    <property type="nucleotide sequence ID" value="NZ_PVWP01000001.1"/>
</dbReference>
<dbReference type="Gene3D" id="3.40.50.720">
    <property type="entry name" value="NAD(P)-binding Rossmann-like Domain"/>
    <property type="match status" value="1"/>
</dbReference>
<dbReference type="InterPro" id="IPR020904">
    <property type="entry name" value="Sc_DH/Rdtase_CS"/>
</dbReference>
<dbReference type="Pfam" id="PF00106">
    <property type="entry name" value="adh_short"/>
    <property type="match status" value="1"/>
</dbReference>
<keyword evidence="3" id="KW-0560">Oxidoreductase</keyword>
<comment type="caution">
    <text evidence="4">The sequence shown here is derived from an EMBL/GenBank/DDBJ whole genome shotgun (WGS) entry which is preliminary data.</text>
</comment>
<dbReference type="InterPro" id="IPR051019">
    <property type="entry name" value="VLCFA-Steroid_DH"/>
</dbReference>
<dbReference type="PANTHER" id="PTHR43899:SF13">
    <property type="entry name" value="RH59310P"/>
    <property type="match status" value="1"/>
</dbReference>
<comment type="subcellular location">
    <subcellularLocation>
        <location evidence="1">Endoplasmic reticulum</location>
    </subcellularLocation>
</comment>
<evidence type="ECO:0000256" key="1">
    <source>
        <dbReference type="ARBA" id="ARBA00004240"/>
    </source>
</evidence>
<dbReference type="PIRSF" id="PIRSF000126">
    <property type="entry name" value="11-beta-HSD1"/>
    <property type="match status" value="1"/>
</dbReference>
<protein>
    <submittedName>
        <fullName evidence="4">Short-chain dehydrogenase</fullName>
    </submittedName>
</protein>
<comment type="similarity">
    <text evidence="2">Belongs to the short-chain dehydrogenases/reductases (SDR) family.</text>
</comment>
<name>A0ABX5FBX5_9CHRO</name>
<dbReference type="PANTHER" id="PTHR43899">
    <property type="entry name" value="RH59310P"/>
    <property type="match status" value="1"/>
</dbReference>
<evidence type="ECO:0000313" key="4">
    <source>
        <dbReference type="EMBL" id="PSB39335.1"/>
    </source>
</evidence>
<dbReference type="EMBL" id="PVWP01000001">
    <property type="protein sequence ID" value="PSB39335.1"/>
    <property type="molecule type" value="Genomic_DNA"/>
</dbReference>
<dbReference type="PRINTS" id="PR00081">
    <property type="entry name" value="GDHRDH"/>
</dbReference>
<organism evidence="4 5">
    <name type="scientific">Aphanothece cf. minutissima CCALA 015</name>
    <dbReference type="NCBI Taxonomy" id="2107695"/>
    <lineage>
        <taxon>Bacteria</taxon>
        <taxon>Bacillati</taxon>
        <taxon>Cyanobacteriota</taxon>
        <taxon>Cyanophyceae</taxon>
        <taxon>Oscillatoriophycideae</taxon>
        <taxon>Chroococcales</taxon>
        <taxon>Aphanothecaceae</taxon>
        <taxon>Aphanothece</taxon>
    </lineage>
</organism>
<proteinExistence type="inferred from homology"/>
<dbReference type="InterPro" id="IPR002347">
    <property type="entry name" value="SDR_fam"/>
</dbReference>
<evidence type="ECO:0000256" key="2">
    <source>
        <dbReference type="ARBA" id="ARBA00006484"/>
    </source>
</evidence>
<evidence type="ECO:0000256" key="3">
    <source>
        <dbReference type="ARBA" id="ARBA00023002"/>
    </source>
</evidence>
<keyword evidence="5" id="KW-1185">Reference proteome</keyword>
<sequence length="268" mass="28163">MSSAPTRRQRRFLERYGPWAVVTGASSGIGRALAVALAEAGLNLVLVARDRPRLETLAASLMATHGVQVQVIAVDLARDDHLGTIRRLTDPLDVGLLVASAGFGSAGPFLDADIASETGMLMVNGRAVLQACHHFGRRFRERGRGGLVLLSSIAAFQGMPYAAHYAATKAYVQTLAEALHEELRADGVDVLAAAPGPTHSGFAARAGMALGMALEPEAIAPVILAALGRQVTVLPGALSKLLSWPLVPLPRWARVSIMGSVMQGMALH</sequence>
<gene>
    <name evidence="4" type="ORF">C7B81_01425</name>
</gene>
<accession>A0ABX5FBX5</accession>
<dbReference type="InterPro" id="IPR036291">
    <property type="entry name" value="NAD(P)-bd_dom_sf"/>
</dbReference>
<reference evidence="4 5" key="2">
    <citation type="submission" date="2018-03" db="EMBL/GenBank/DDBJ databases">
        <title>The ancient ancestry and fast evolution of plastids.</title>
        <authorList>
            <person name="Moore K.R."/>
            <person name="Magnabosco C."/>
            <person name="Momper L."/>
            <person name="Gold D.A."/>
            <person name="Bosak T."/>
            <person name="Fournier G.P."/>
        </authorList>
    </citation>
    <scope>NUCLEOTIDE SEQUENCE [LARGE SCALE GENOMIC DNA]</scope>
    <source>
        <strain evidence="4 5">CCALA 015</strain>
    </source>
</reference>
<dbReference type="Proteomes" id="UP000238218">
    <property type="component" value="Unassembled WGS sequence"/>
</dbReference>
<dbReference type="SUPFAM" id="SSF51735">
    <property type="entry name" value="NAD(P)-binding Rossmann-fold domains"/>
    <property type="match status" value="1"/>
</dbReference>
<dbReference type="PROSITE" id="PS00061">
    <property type="entry name" value="ADH_SHORT"/>
    <property type="match status" value="1"/>
</dbReference>
<evidence type="ECO:0000313" key="5">
    <source>
        <dbReference type="Proteomes" id="UP000238218"/>
    </source>
</evidence>
<reference evidence="4 5" key="1">
    <citation type="submission" date="2018-02" db="EMBL/GenBank/DDBJ databases">
        <authorList>
            <person name="Moore K."/>
            <person name="Momper L."/>
        </authorList>
    </citation>
    <scope>NUCLEOTIDE SEQUENCE [LARGE SCALE GENOMIC DNA]</scope>
    <source>
        <strain evidence="4 5">CCALA 015</strain>
    </source>
</reference>